<dbReference type="InterPro" id="IPR050726">
    <property type="entry name" value="mGluR"/>
</dbReference>
<evidence type="ECO:0000259" key="12">
    <source>
        <dbReference type="PROSITE" id="PS50259"/>
    </source>
</evidence>
<feature type="chain" id="PRO_5004716054" description="G-protein coupled receptors family 3 profile domain-containing protein" evidence="11">
    <location>
        <begin position="21"/>
        <end position="855"/>
    </location>
</feature>
<keyword evidence="4 10" id="KW-1133">Transmembrane helix</keyword>
<feature type="transmembrane region" description="Helical" evidence="10">
    <location>
        <begin position="789"/>
        <end position="812"/>
    </location>
</feature>
<dbReference type="OMA" id="RLEAMAW"/>
<keyword evidence="11" id="KW-0732">Signal</keyword>
<evidence type="ECO:0000256" key="8">
    <source>
        <dbReference type="ARBA" id="ARBA00023180"/>
    </source>
</evidence>
<name>V4AGY8_LOTGI</name>
<feature type="domain" description="G-protein coupled receptors family 3 profile" evidence="12">
    <location>
        <begin position="569"/>
        <end position="834"/>
    </location>
</feature>
<dbReference type="Proteomes" id="UP000030746">
    <property type="component" value="Unassembled WGS sequence"/>
</dbReference>
<keyword evidence="9" id="KW-0807">Transducer</keyword>
<dbReference type="InterPro" id="IPR000337">
    <property type="entry name" value="GPCR_3"/>
</dbReference>
<feature type="transmembrane region" description="Helical" evidence="10">
    <location>
        <begin position="636"/>
        <end position="660"/>
    </location>
</feature>
<accession>V4AGY8</accession>
<evidence type="ECO:0000256" key="11">
    <source>
        <dbReference type="SAM" id="SignalP"/>
    </source>
</evidence>
<dbReference type="Gene3D" id="2.10.50.30">
    <property type="entry name" value="GPCR, family 3, nine cysteines domain"/>
    <property type="match status" value="1"/>
</dbReference>
<feature type="transmembrane region" description="Helical" evidence="10">
    <location>
        <begin position="725"/>
        <end position="749"/>
    </location>
</feature>
<keyword evidence="14" id="KW-1185">Reference proteome</keyword>
<dbReference type="InterPro" id="IPR038550">
    <property type="entry name" value="GPCR_3_9-Cys_sf"/>
</dbReference>
<keyword evidence="3 10" id="KW-0812">Transmembrane</keyword>
<dbReference type="CTD" id="20234907"/>
<evidence type="ECO:0000256" key="2">
    <source>
        <dbReference type="ARBA" id="ARBA00022475"/>
    </source>
</evidence>
<evidence type="ECO:0000256" key="4">
    <source>
        <dbReference type="ARBA" id="ARBA00022989"/>
    </source>
</evidence>
<dbReference type="SUPFAM" id="SSF53822">
    <property type="entry name" value="Periplasmic binding protein-like I"/>
    <property type="match status" value="1"/>
</dbReference>
<evidence type="ECO:0000313" key="13">
    <source>
        <dbReference type="EMBL" id="ESO94405.1"/>
    </source>
</evidence>
<feature type="transmembrane region" description="Helical" evidence="10">
    <location>
        <begin position="569"/>
        <end position="594"/>
    </location>
</feature>
<dbReference type="InterPro" id="IPR001828">
    <property type="entry name" value="ANF_lig-bd_rcpt"/>
</dbReference>
<feature type="signal peptide" evidence="11">
    <location>
        <begin position="1"/>
        <end position="20"/>
    </location>
</feature>
<dbReference type="PROSITE" id="PS50259">
    <property type="entry name" value="G_PROTEIN_RECEP_F3_4"/>
    <property type="match status" value="1"/>
</dbReference>
<dbReference type="HOGENOM" id="CLU_005389_0_0_1"/>
<dbReference type="OrthoDB" id="425344at2759"/>
<evidence type="ECO:0000256" key="6">
    <source>
        <dbReference type="ARBA" id="ARBA00023136"/>
    </source>
</evidence>
<evidence type="ECO:0000313" key="14">
    <source>
        <dbReference type="Proteomes" id="UP000030746"/>
    </source>
</evidence>
<gene>
    <name evidence="13" type="ORF">LOTGIDRAFT_145056</name>
</gene>
<dbReference type="InterPro" id="IPR011500">
    <property type="entry name" value="GPCR_3_9-Cys_dom"/>
</dbReference>
<evidence type="ECO:0000256" key="9">
    <source>
        <dbReference type="ARBA" id="ARBA00023224"/>
    </source>
</evidence>
<keyword evidence="7" id="KW-0675">Receptor</keyword>
<dbReference type="GeneID" id="20234907"/>
<dbReference type="Gene3D" id="3.40.50.2300">
    <property type="match status" value="2"/>
</dbReference>
<dbReference type="InterPro" id="IPR028082">
    <property type="entry name" value="Peripla_BP_I"/>
</dbReference>
<dbReference type="STRING" id="225164.V4AGY8"/>
<keyword evidence="6 10" id="KW-0472">Membrane</keyword>
<evidence type="ECO:0000256" key="7">
    <source>
        <dbReference type="ARBA" id="ARBA00023170"/>
    </source>
</evidence>
<dbReference type="FunFam" id="3.40.50.2300:FF:000145">
    <property type="entry name" value="Glutamate receptor, metabotropic"/>
    <property type="match status" value="1"/>
</dbReference>
<dbReference type="RefSeq" id="XP_009054903.1">
    <property type="nucleotide sequence ID" value="XM_009056655.1"/>
</dbReference>
<reference evidence="13 14" key="1">
    <citation type="journal article" date="2013" name="Nature">
        <title>Insights into bilaterian evolution from three spiralian genomes.</title>
        <authorList>
            <person name="Simakov O."/>
            <person name="Marletaz F."/>
            <person name="Cho S.J."/>
            <person name="Edsinger-Gonzales E."/>
            <person name="Havlak P."/>
            <person name="Hellsten U."/>
            <person name="Kuo D.H."/>
            <person name="Larsson T."/>
            <person name="Lv J."/>
            <person name="Arendt D."/>
            <person name="Savage R."/>
            <person name="Osoegawa K."/>
            <person name="de Jong P."/>
            <person name="Grimwood J."/>
            <person name="Chapman J.A."/>
            <person name="Shapiro H."/>
            <person name="Aerts A."/>
            <person name="Otillar R.P."/>
            <person name="Terry A.Y."/>
            <person name="Boore J.L."/>
            <person name="Grigoriev I.V."/>
            <person name="Lindberg D.R."/>
            <person name="Seaver E.C."/>
            <person name="Weisblat D.A."/>
            <person name="Putnam N.H."/>
            <person name="Rokhsar D.S."/>
        </authorList>
    </citation>
    <scope>NUCLEOTIDE SEQUENCE [LARGE SCALE GENOMIC DNA]</scope>
</reference>
<feature type="transmembrane region" description="Helical" evidence="10">
    <location>
        <begin position="606"/>
        <end position="624"/>
    </location>
</feature>
<dbReference type="PANTHER" id="PTHR24060">
    <property type="entry name" value="METABOTROPIC GLUTAMATE RECEPTOR"/>
    <property type="match status" value="1"/>
</dbReference>
<dbReference type="GO" id="GO:0005886">
    <property type="term" value="C:plasma membrane"/>
    <property type="evidence" value="ECO:0007669"/>
    <property type="project" value="UniProtKB-SubCell"/>
</dbReference>
<keyword evidence="8" id="KW-0325">Glycoprotein</keyword>
<feature type="transmembrane region" description="Helical" evidence="10">
    <location>
        <begin position="681"/>
        <end position="705"/>
    </location>
</feature>
<evidence type="ECO:0000256" key="1">
    <source>
        <dbReference type="ARBA" id="ARBA00004651"/>
    </source>
</evidence>
<evidence type="ECO:0000256" key="5">
    <source>
        <dbReference type="ARBA" id="ARBA00023040"/>
    </source>
</evidence>
<sequence>MDKLLLTLYFIFLAPSPTESGFYVPHLPSRRYVQEGDINLGALFPISSYSTTKACGDGLRSTSILQFVEALVYSVNEINNNSNILPNITLGFAILDDCLKETTTIAQSLSFVPEPQSCQETCANNTKMTSTPRYDVVGVVGSLKSSNSIAAASLLGPIQIPQVSYSSTSDELSNKELYPYFLRVVPPDEFQAEAIVGLIAHYSWSYISIVYTEGSYGELGYKNIKRLTDSRGICIGSANMVSEGSGSKDYTEIAKDLLDNLNARVVIVFAGPTQTKGLFTALKELGLTNYFIFIGSDAWAKRIKLLGDVWDVGLGAFTVSFYSREDPLYTDYFKTIRPEADVRNPWFREFWGKHFKCSFDSVISPCNVDDVLSFENGFKAISTVTPVMDAVSTFAKAIDSLLKDNCPLADSATARDCISGPLLLEYLKNTTFSGRNGLIRFDANGNALGSYIIDQLITGSPYAQGRVATYDAFTKQLTMDGEVTFEHVTNFGTHHPESICSRQCGIGEFLIQQELSCCWLCKSCRSNEMVTNNGTSCESCPMFEWPELETDLKSCSPIPPVTIDWSEPFAIMLVTFSFIGIVLAISILVFYIKYNESSFIKASSRDLSYFMLTGVCIGYLTVFGMVTKPETWSCKMVFFCFCISFTCIYGPLLTRTIRIYRIFESGKKSNKRPRFIGSKTQIVIAMLFVFGQVAISIVFVLWYSPEATRTMQVPTQKYVELSCNMPLAGLISFLSYNILLVLTCTYFAFRTRKLPDNFNESRFISMCVYTTLVIWLAFIPTYFTAGREYLKTVSLAIALILNSTVVLLFLYLPKIYATIYLLEHNSRVFSKATRSFNLTTMSGQSVNKIEPVSVA</sequence>
<dbReference type="Pfam" id="PF00003">
    <property type="entry name" value="7tm_3"/>
    <property type="match status" value="1"/>
</dbReference>
<dbReference type="EMBL" id="KB201810">
    <property type="protein sequence ID" value="ESO94405.1"/>
    <property type="molecule type" value="Genomic_DNA"/>
</dbReference>
<dbReference type="GO" id="GO:0004930">
    <property type="term" value="F:G protein-coupled receptor activity"/>
    <property type="evidence" value="ECO:0007669"/>
    <property type="project" value="UniProtKB-KW"/>
</dbReference>
<dbReference type="CDD" id="cd06362">
    <property type="entry name" value="PBP1_mGluR"/>
    <property type="match status" value="1"/>
</dbReference>
<dbReference type="PRINTS" id="PR00248">
    <property type="entry name" value="GPCRMGR"/>
</dbReference>
<proteinExistence type="predicted"/>
<dbReference type="CDD" id="cd13953">
    <property type="entry name" value="7tm_classC_mGluR-like"/>
    <property type="match status" value="1"/>
</dbReference>
<comment type="subcellular location">
    <subcellularLocation>
        <location evidence="1">Cell membrane</location>
        <topology evidence="1">Multi-pass membrane protein</topology>
    </subcellularLocation>
</comment>
<keyword evidence="5" id="KW-0297">G-protein coupled receptor</keyword>
<dbReference type="PRINTS" id="PR01176">
    <property type="entry name" value="GABABRECEPTR"/>
</dbReference>
<dbReference type="Pfam" id="PF07562">
    <property type="entry name" value="NCD3G"/>
    <property type="match status" value="1"/>
</dbReference>
<keyword evidence="2" id="KW-1003">Cell membrane</keyword>
<dbReference type="Pfam" id="PF01094">
    <property type="entry name" value="ANF_receptor"/>
    <property type="match status" value="1"/>
</dbReference>
<protein>
    <recommendedName>
        <fullName evidence="12">G-protein coupled receptors family 3 profile domain-containing protein</fullName>
    </recommendedName>
</protein>
<feature type="transmembrane region" description="Helical" evidence="10">
    <location>
        <begin position="761"/>
        <end position="783"/>
    </location>
</feature>
<dbReference type="AlphaFoldDB" id="V4AGY8"/>
<dbReference type="KEGG" id="lgi:LOTGIDRAFT_145056"/>
<evidence type="ECO:0000256" key="10">
    <source>
        <dbReference type="SAM" id="Phobius"/>
    </source>
</evidence>
<evidence type="ECO:0000256" key="3">
    <source>
        <dbReference type="ARBA" id="ARBA00022692"/>
    </source>
</evidence>
<dbReference type="InterPro" id="IPR017978">
    <property type="entry name" value="GPCR_3_C"/>
</dbReference>
<organism evidence="13 14">
    <name type="scientific">Lottia gigantea</name>
    <name type="common">Giant owl limpet</name>
    <dbReference type="NCBI Taxonomy" id="225164"/>
    <lineage>
        <taxon>Eukaryota</taxon>
        <taxon>Metazoa</taxon>
        <taxon>Spiralia</taxon>
        <taxon>Lophotrochozoa</taxon>
        <taxon>Mollusca</taxon>
        <taxon>Gastropoda</taxon>
        <taxon>Patellogastropoda</taxon>
        <taxon>Lottioidea</taxon>
        <taxon>Lottiidae</taxon>
        <taxon>Lottia</taxon>
    </lineage>
</organism>